<organism evidence="1">
    <name type="scientific">Guillardia theta</name>
    <name type="common">Cryptophyte</name>
    <name type="synonym">Cryptomonas phi</name>
    <dbReference type="NCBI Taxonomy" id="55529"/>
    <lineage>
        <taxon>Eukaryota</taxon>
        <taxon>Cryptophyceae</taxon>
        <taxon>Pyrenomonadales</taxon>
        <taxon>Geminigeraceae</taxon>
        <taxon>Guillardia</taxon>
    </lineage>
</organism>
<reference evidence="1" key="1">
    <citation type="submission" date="2021-01" db="EMBL/GenBank/DDBJ databases">
        <authorList>
            <person name="Corre E."/>
            <person name="Pelletier E."/>
            <person name="Niang G."/>
            <person name="Scheremetjew M."/>
            <person name="Finn R."/>
            <person name="Kale V."/>
            <person name="Holt S."/>
            <person name="Cochrane G."/>
            <person name="Meng A."/>
            <person name="Brown T."/>
            <person name="Cohen L."/>
        </authorList>
    </citation>
    <scope>NUCLEOTIDE SEQUENCE</scope>
    <source>
        <strain evidence="1">CCMP 2712</strain>
    </source>
</reference>
<name>A0A7S4NUI7_GUITH</name>
<proteinExistence type="predicted"/>
<dbReference type="EMBL" id="HBKN01027430">
    <property type="protein sequence ID" value="CAE2310699.1"/>
    <property type="molecule type" value="Transcribed_RNA"/>
</dbReference>
<accession>A0A7S4NUI7</accession>
<sequence>MGHGDKEEGGGEANLDSRRRILEGGDVSFSAGDIFCGDEIGRITVHNAINLAYKRSRSVPSFPNSSILPARLWASWKVSNSCSASFASLSLCWETKTGFVPAISLAGSLNLSSCDVFAGGGPCIECSEGSKLWATRNRIGGFGTGPRPSATVGVVAWGGESRCSVSLVDCRFQNIVNHAVRMYKMSSGEIKGCSLVNCGKSIMKDVDANVVVEERE</sequence>
<protein>
    <submittedName>
        <fullName evidence="1">Uncharacterized protein</fullName>
    </submittedName>
</protein>
<dbReference type="AlphaFoldDB" id="A0A7S4NUI7"/>
<gene>
    <name evidence="1" type="ORF">GTHE00462_LOCUS21212</name>
</gene>
<evidence type="ECO:0000313" key="1">
    <source>
        <dbReference type="EMBL" id="CAE2310699.1"/>
    </source>
</evidence>